<dbReference type="InterPro" id="IPR036097">
    <property type="entry name" value="HisK_dim/P_sf"/>
</dbReference>
<dbReference type="AlphaFoldDB" id="A0A285CKD7"/>
<name>A0A285CKD7_9BACI</name>
<evidence type="ECO:0000256" key="4">
    <source>
        <dbReference type="ARBA" id="ARBA00022475"/>
    </source>
</evidence>
<dbReference type="EC" id="2.7.13.3" evidence="3"/>
<feature type="domain" description="Histidine kinase" evidence="16">
    <location>
        <begin position="260"/>
        <end position="476"/>
    </location>
</feature>
<evidence type="ECO:0000256" key="15">
    <source>
        <dbReference type="SAM" id="Phobius"/>
    </source>
</evidence>
<evidence type="ECO:0000313" key="18">
    <source>
        <dbReference type="EMBL" id="SNX68022.1"/>
    </source>
</evidence>
<keyword evidence="6" id="KW-0808">Transferase</keyword>
<evidence type="ECO:0000256" key="13">
    <source>
        <dbReference type="ARBA" id="ARBA00023136"/>
    </source>
</evidence>
<dbReference type="GO" id="GO:0005524">
    <property type="term" value="F:ATP binding"/>
    <property type="evidence" value="ECO:0007669"/>
    <property type="project" value="UniProtKB-KW"/>
</dbReference>
<accession>A0A285CKD7</accession>
<feature type="transmembrane region" description="Helical" evidence="15">
    <location>
        <begin position="143"/>
        <end position="160"/>
    </location>
</feature>
<dbReference type="SUPFAM" id="SSF47384">
    <property type="entry name" value="Homodimeric domain of signal transducing histidine kinase"/>
    <property type="match status" value="1"/>
</dbReference>
<gene>
    <name evidence="18" type="ORF">SAMN05877753_102228</name>
</gene>
<evidence type="ECO:0000256" key="11">
    <source>
        <dbReference type="ARBA" id="ARBA00022989"/>
    </source>
</evidence>
<keyword evidence="13 15" id="KW-0472">Membrane</keyword>
<dbReference type="FunFam" id="1.10.287.130:FF:000001">
    <property type="entry name" value="Two-component sensor histidine kinase"/>
    <property type="match status" value="1"/>
</dbReference>
<dbReference type="PRINTS" id="PR00344">
    <property type="entry name" value="BCTRLSENSOR"/>
</dbReference>
<keyword evidence="19" id="KW-1185">Reference proteome</keyword>
<evidence type="ECO:0000256" key="7">
    <source>
        <dbReference type="ARBA" id="ARBA00022692"/>
    </source>
</evidence>
<evidence type="ECO:0000259" key="17">
    <source>
        <dbReference type="PROSITE" id="PS50885"/>
    </source>
</evidence>
<evidence type="ECO:0000256" key="2">
    <source>
        <dbReference type="ARBA" id="ARBA00004651"/>
    </source>
</evidence>
<dbReference type="Pfam" id="PF02518">
    <property type="entry name" value="HATPase_c"/>
    <property type="match status" value="1"/>
</dbReference>
<comment type="subcellular location">
    <subcellularLocation>
        <location evidence="2">Cell membrane</location>
        <topology evidence="2">Multi-pass membrane protein</topology>
    </subcellularLocation>
</comment>
<keyword evidence="14" id="KW-0175">Coiled coil</keyword>
<dbReference type="PANTHER" id="PTHR43711">
    <property type="entry name" value="TWO-COMPONENT HISTIDINE KINASE"/>
    <property type="match status" value="1"/>
</dbReference>
<evidence type="ECO:0000256" key="9">
    <source>
        <dbReference type="ARBA" id="ARBA00022777"/>
    </source>
</evidence>
<dbReference type="Pfam" id="PF00512">
    <property type="entry name" value="HisKA"/>
    <property type="match status" value="1"/>
</dbReference>
<dbReference type="EMBL" id="OAOP01000002">
    <property type="protein sequence ID" value="SNX68022.1"/>
    <property type="molecule type" value="Genomic_DNA"/>
</dbReference>
<dbReference type="PANTHER" id="PTHR43711:SF1">
    <property type="entry name" value="HISTIDINE KINASE 1"/>
    <property type="match status" value="1"/>
</dbReference>
<dbReference type="PROSITE" id="PS50885">
    <property type="entry name" value="HAMP"/>
    <property type="match status" value="1"/>
</dbReference>
<evidence type="ECO:0000256" key="12">
    <source>
        <dbReference type="ARBA" id="ARBA00023012"/>
    </source>
</evidence>
<keyword evidence="8" id="KW-0547">Nucleotide-binding</keyword>
<feature type="coiled-coil region" evidence="14">
    <location>
        <begin position="233"/>
        <end position="260"/>
    </location>
</feature>
<dbReference type="Proteomes" id="UP000219546">
    <property type="component" value="Unassembled WGS sequence"/>
</dbReference>
<keyword evidence="12" id="KW-0902">Two-component regulatory system</keyword>
<evidence type="ECO:0000256" key="5">
    <source>
        <dbReference type="ARBA" id="ARBA00022553"/>
    </source>
</evidence>
<proteinExistence type="predicted"/>
<feature type="transmembrane region" description="Helical" evidence="15">
    <location>
        <begin position="172"/>
        <end position="194"/>
    </location>
</feature>
<keyword evidence="9 18" id="KW-0418">Kinase</keyword>
<keyword evidence="5" id="KW-0597">Phosphoprotein</keyword>
<comment type="catalytic activity">
    <reaction evidence="1">
        <text>ATP + protein L-histidine = ADP + protein N-phospho-L-histidine.</text>
        <dbReference type="EC" id="2.7.13.3"/>
    </reaction>
</comment>
<dbReference type="Pfam" id="PF00672">
    <property type="entry name" value="HAMP"/>
    <property type="match status" value="1"/>
</dbReference>
<keyword evidence="7 15" id="KW-0812">Transmembrane</keyword>
<feature type="domain" description="HAMP" evidence="17">
    <location>
        <begin position="193"/>
        <end position="245"/>
    </location>
</feature>
<dbReference type="Gene3D" id="1.10.287.130">
    <property type="match status" value="1"/>
</dbReference>
<keyword evidence="4" id="KW-1003">Cell membrane</keyword>
<dbReference type="InterPro" id="IPR003661">
    <property type="entry name" value="HisK_dim/P_dom"/>
</dbReference>
<dbReference type="PROSITE" id="PS50109">
    <property type="entry name" value="HIS_KIN"/>
    <property type="match status" value="1"/>
</dbReference>
<evidence type="ECO:0000256" key="10">
    <source>
        <dbReference type="ARBA" id="ARBA00022840"/>
    </source>
</evidence>
<dbReference type="InterPro" id="IPR004358">
    <property type="entry name" value="Sig_transdc_His_kin-like_C"/>
</dbReference>
<keyword evidence="11 15" id="KW-1133">Transmembrane helix</keyword>
<evidence type="ECO:0000256" key="1">
    <source>
        <dbReference type="ARBA" id="ARBA00000085"/>
    </source>
</evidence>
<dbReference type="GO" id="GO:0005886">
    <property type="term" value="C:plasma membrane"/>
    <property type="evidence" value="ECO:0007669"/>
    <property type="project" value="UniProtKB-SubCell"/>
</dbReference>
<keyword evidence="10" id="KW-0067">ATP-binding</keyword>
<dbReference type="FunFam" id="3.30.565.10:FF:000006">
    <property type="entry name" value="Sensor histidine kinase WalK"/>
    <property type="match status" value="1"/>
</dbReference>
<dbReference type="SMART" id="SM00387">
    <property type="entry name" value="HATPase_c"/>
    <property type="match status" value="1"/>
</dbReference>
<dbReference type="InterPro" id="IPR036890">
    <property type="entry name" value="HATPase_C_sf"/>
</dbReference>
<dbReference type="CDD" id="cd06225">
    <property type="entry name" value="HAMP"/>
    <property type="match status" value="1"/>
</dbReference>
<dbReference type="SUPFAM" id="SSF55874">
    <property type="entry name" value="ATPase domain of HSP90 chaperone/DNA topoisomerase II/histidine kinase"/>
    <property type="match status" value="1"/>
</dbReference>
<dbReference type="SMART" id="SM00388">
    <property type="entry name" value="HisKA"/>
    <property type="match status" value="1"/>
</dbReference>
<dbReference type="InterPro" id="IPR003594">
    <property type="entry name" value="HATPase_dom"/>
</dbReference>
<evidence type="ECO:0000256" key="8">
    <source>
        <dbReference type="ARBA" id="ARBA00022741"/>
    </source>
</evidence>
<evidence type="ECO:0000256" key="3">
    <source>
        <dbReference type="ARBA" id="ARBA00012438"/>
    </source>
</evidence>
<dbReference type="InterPro" id="IPR050736">
    <property type="entry name" value="Sensor_HK_Regulatory"/>
</dbReference>
<sequence length="478" mass="55454">MKKRLKRMKIKYFYQQIISHISVIVVAFLVLSLLFTQYMERIVYENKADELITYGENILWEFDRTLFGRENILNQYYHVLNDRDILFAVFDDKSTILYAGDWFITKDRLTEREWNLLKSGKIVEVRQDLKRFEQDVSLVALPYFKNGVFLGGILLISPISGTREMISEMNQFLSIAVLIALAASLLLSSLLSYIHVKRITRIRKATSLVASGDYSVHLPSSTFDEIGELSNDFNQMVKKLNDSMEEIKSLENRRRQFMSDVSHELRTPLTTIRGVIEGLNNDMIPEEKKEKGIQLVSQETNRLIRLVNENLDYDKIRSNQVKLYKVDIQLSEVMEIIKEQLQFQADEKNNQIMVDVQEDLIVHADYDRLIQILINITKNSIQFTEDGTIYLRGKSADKETVIEIEDTGIGIDPQEVEKIWDRFYRADISRKTNPYGEFGLGLSIVKQLVLLHNGSIKVTSEKGKGTKFVIRFPLLNKK</sequence>
<dbReference type="InterPro" id="IPR005467">
    <property type="entry name" value="His_kinase_dom"/>
</dbReference>
<evidence type="ECO:0000256" key="14">
    <source>
        <dbReference type="SAM" id="Coils"/>
    </source>
</evidence>
<dbReference type="SMART" id="SM00304">
    <property type="entry name" value="HAMP"/>
    <property type="match status" value="1"/>
</dbReference>
<evidence type="ECO:0000313" key="19">
    <source>
        <dbReference type="Proteomes" id="UP000219546"/>
    </source>
</evidence>
<dbReference type="SUPFAM" id="SSF158472">
    <property type="entry name" value="HAMP domain-like"/>
    <property type="match status" value="1"/>
</dbReference>
<reference evidence="18 19" key="1">
    <citation type="submission" date="2017-08" db="EMBL/GenBank/DDBJ databases">
        <authorList>
            <person name="de Groot N.N."/>
        </authorList>
    </citation>
    <scope>NUCLEOTIDE SEQUENCE [LARGE SCALE GENOMIC DNA]</scope>
    <source>
        <strain evidence="18 19">JC228</strain>
    </source>
</reference>
<dbReference type="GO" id="GO:0000155">
    <property type="term" value="F:phosphorelay sensor kinase activity"/>
    <property type="evidence" value="ECO:0007669"/>
    <property type="project" value="InterPro"/>
</dbReference>
<organism evidence="18 19">
    <name type="scientific">Bacillus oleivorans</name>
    <dbReference type="NCBI Taxonomy" id="1448271"/>
    <lineage>
        <taxon>Bacteria</taxon>
        <taxon>Bacillati</taxon>
        <taxon>Bacillota</taxon>
        <taxon>Bacilli</taxon>
        <taxon>Bacillales</taxon>
        <taxon>Bacillaceae</taxon>
        <taxon>Bacillus</taxon>
    </lineage>
</organism>
<dbReference type="Gene3D" id="3.30.565.10">
    <property type="entry name" value="Histidine kinase-like ATPase, C-terminal domain"/>
    <property type="match status" value="1"/>
</dbReference>
<evidence type="ECO:0000259" key="16">
    <source>
        <dbReference type="PROSITE" id="PS50109"/>
    </source>
</evidence>
<dbReference type="InterPro" id="IPR003660">
    <property type="entry name" value="HAMP_dom"/>
</dbReference>
<dbReference type="Gene3D" id="6.10.340.10">
    <property type="match status" value="1"/>
</dbReference>
<evidence type="ECO:0000256" key="6">
    <source>
        <dbReference type="ARBA" id="ARBA00022679"/>
    </source>
</evidence>
<feature type="transmembrane region" description="Helical" evidence="15">
    <location>
        <begin position="12"/>
        <end position="35"/>
    </location>
</feature>
<dbReference type="CDD" id="cd00082">
    <property type="entry name" value="HisKA"/>
    <property type="match status" value="1"/>
</dbReference>
<protein>
    <recommendedName>
        <fullName evidence="3">histidine kinase</fullName>
        <ecNumber evidence="3">2.7.13.3</ecNumber>
    </recommendedName>
</protein>